<dbReference type="EMBL" id="JBHOMY010000095">
    <property type="protein sequence ID" value="MFC1459349.1"/>
    <property type="molecule type" value="Genomic_DNA"/>
</dbReference>
<evidence type="ECO:0000313" key="2">
    <source>
        <dbReference type="Proteomes" id="UP001593940"/>
    </source>
</evidence>
<proteinExistence type="predicted"/>
<organism evidence="1 2">
    <name type="scientific">Microvirga arabica</name>
    <dbReference type="NCBI Taxonomy" id="1128671"/>
    <lineage>
        <taxon>Bacteria</taxon>
        <taxon>Pseudomonadati</taxon>
        <taxon>Pseudomonadota</taxon>
        <taxon>Alphaproteobacteria</taxon>
        <taxon>Hyphomicrobiales</taxon>
        <taxon>Methylobacteriaceae</taxon>
        <taxon>Microvirga</taxon>
    </lineage>
</organism>
<dbReference type="Proteomes" id="UP001593940">
    <property type="component" value="Unassembled WGS sequence"/>
</dbReference>
<dbReference type="RefSeq" id="WP_377031021.1">
    <property type="nucleotide sequence ID" value="NZ_JBHOMY010000095.1"/>
</dbReference>
<reference evidence="1 2" key="1">
    <citation type="submission" date="2024-09" db="EMBL/GenBank/DDBJ databases">
        <title>Nodulacao em especies de Leguminosae Basais da Amazonia e Caracterizacao dos Rizobios e Bacterias Associadas aos Nodulos.</title>
        <authorList>
            <person name="Jambeiro I.C.A."/>
            <person name="Lopes I.S."/>
            <person name="Aguiar E.R.G.R."/>
            <person name="Santos A.F.J."/>
            <person name="Dos Santos J.M.F."/>
            <person name="Gross E."/>
        </authorList>
    </citation>
    <scope>NUCLEOTIDE SEQUENCE [LARGE SCALE GENOMIC DNA]</scope>
    <source>
        <strain evidence="1 2">BRUESC1165</strain>
    </source>
</reference>
<gene>
    <name evidence="1" type="ORF">ACETIH_22120</name>
</gene>
<accession>A0ABV6YDL8</accession>
<name>A0ABV6YDL8_9HYPH</name>
<keyword evidence="2" id="KW-1185">Reference proteome</keyword>
<protein>
    <submittedName>
        <fullName evidence="1">Uncharacterized protein</fullName>
    </submittedName>
</protein>
<evidence type="ECO:0000313" key="1">
    <source>
        <dbReference type="EMBL" id="MFC1459349.1"/>
    </source>
</evidence>
<sequence>MQLTRTNRSLIRRLFRELNRNKVDFLAQRIERKKQLAELQEGGMVAIVYGGIDCDGGRWDNRVSLVPATIAAVEQWAERYHSQAEGPQWQRLERPSVAADLVEDDRDLALEAFEDGHAHLLCA</sequence>
<comment type="caution">
    <text evidence="1">The sequence shown here is derived from an EMBL/GenBank/DDBJ whole genome shotgun (WGS) entry which is preliminary data.</text>
</comment>